<dbReference type="GeneID" id="66561481"/>
<dbReference type="Proteomes" id="UP001060345">
    <property type="component" value="Chromosome"/>
</dbReference>
<dbReference type="EMBL" id="JAOCBF010000016">
    <property type="protein sequence ID" value="MDH0963893.1"/>
    <property type="molecule type" value="Genomic_DNA"/>
</dbReference>
<organism evidence="1 3">
    <name type="scientific">Klebsiella michiganensis</name>
    <dbReference type="NCBI Taxonomy" id="1134687"/>
    <lineage>
        <taxon>Bacteria</taxon>
        <taxon>Pseudomonadati</taxon>
        <taxon>Pseudomonadota</taxon>
        <taxon>Gammaproteobacteria</taxon>
        <taxon>Enterobacterales</taxon>
        <taxon>Enterobacteriaceae</taxon>
        <taxon>Klebsiella/Raoultella group</taxon>
        <taxon>Klebsiella</taxon>
    </lineage>
</organism>
<evidence type="ECO:0000313" key="2">
    <source>
        <dbReference type="EMBL" id="UWZ72996.1"/>
    </source>
</evidence>
<evidence type="ECO:0000313" key="1">
    <source>
        <dbReference type="EMBL" id="MDH0963893.1"/>
    </source>
</evidence>
<dbReference type="Proteomes" id="UP001159937">
    <property type="component" value="Unassembled WGS sequence"/>
</dbReference>
<proteinExistence type="predicted"/>
<reference evidence="1" key="2">
    <citation type="submission" date="2022-09" db="EMBL/GenBank/DDBJ databases">
        <title>Intensive care unit water sources are persistently colonized with multi-drug resistant bacteria and are the site of extensive horizontal gene transfer of antibiotic resistance genes.</title>
        <authorList>
            <person name="Diorio-Toth L."/>
        </authorList>
    </citation>
    <scope>NUCLEOTIDE SEQUENCE</scope>
    <source>
        <strain evidence="1">GD03918</strain>
    </source>
</reference>
<reference evidence="2" key="1">
    <citation type="submission" date="2022-08" db="EMBL/GenBank/DDBJ databases">
        <title>Genomic characterization and comparative genomic analysis of a strain of klebsiella michiganensis carrying blaKPC-2 isolated from the blood of children with very preterm bloodstream infection.</title>
        <authorList>
            <person name="Zhang N."/>
        </authorList>
    </citation>
    <scope>NUCLEOTIDE SEQUENCE</scope>
    <source>
        <strain evidence="2">BSI-KPN166</strain>
    </source>
</reference>
<protein>
    <submittedName>
        <fullName evidence="1">Uncharacterized protein</fullName>
    </submittedName>
</protein>
<accession>A0AAE3PT99</accession>
<gene>
    <name evidence="1" type="ORF">N5C89_13720</name>
    <name evidence="2" type="ORF">NP224_22760</name>
</gene>
<dbReference type="AlphaFoldDB" id="A0AAE3PT99"/>
<name>A0AAE3PT99_9ENTR</name>
<dbReference type="EMBL" id="CP102103">
    <property type="protein sequence ID" value="UWZ72996.1"/>
    <property type="molecule type" value="Genomic_DNA"/>
</dbReference>
<sequence>MAIKDAFPENLFIVTSPSVDYLSLTINDCITLRHNSPAYPANYWLLC</sequence>
<evidence type="ECO:0000313" key="3">
    <source>
        <dbReference type="Proteomes" id="UP001159937"/>
    </source>
</evidence>
<dbReference type="RefSeq" id="WP_162557331.1">
    <property type="nucleotide sequence ID" value="NZ_AP022547.1"/>
</dbReference>